<feature type="binding site" evidence="7 10">
    <location>
        <position position="367"/>
    </location>
    <ligand>
        <name>Mg(2+)</name>
        <dbReference type="ChEBI" id="CHEBI:18420"/>
    </ligand>
</feature>
<keyword evidence="7 11" id="KW-0411">Iron-sulfur</keyword>
<dbReference type="Pfam" id="PF13522">
    <property type="entry name" value="GATase_6"/>
    <property type="match status" value="1"/>
</dbReference>
<comment type="catalytic activity">
    <reaction evidence="7 8">
        <text>5-phospho-beta-D-ribosylamine + L-glutamate + diphosphate = 5-phospho-alpha-D-ribose 1-diphosphate + L-glutamine + H2O</text>
        <dbReference type="Rhea" id="RHEA:14905"/>
        <dbReference type="ChEBI" id="CHEBI:15377"/>
        <dbReference type="ChEBI" id="CHEBI:29985"/>
        <dbReference type="ChEBI" id="CHEBI:33019"/>
        <dbReference type="ChEBI" id="CHEBI:58017"/>
        <dbReference type="ChEBI" id="CHEBI:58359"/>
        <dbReference type="ChEBI" id="CHEBI:58681"/>
        <dbReference type="EC" id="2.4.2.14"/>
    </reaction>
</comment>
<dbReference type="InterPro" id="IPR017932">
    <property type="entry name" value="GATase_2_dom"/>
</dbReference>
<dbReference type="InterPro" id="IPR029055">
    <property type="entry name" value="Ntn_hydrolases_N"/>
</dbReference>
<gene>
    <name evidence="7 13" type="primary">purF</name>
    <name evidence="13" type="ORF">ALIPUT_01039</name>
</gene>
<evidence type="ECO:0000256" key="11">
    <source>
        <dbReference type="PIRSR" id="PIRSR000485-3"/>
    </source>
</evidence>
<dbReference type="GO" id="GO:0009113">
    <property type="term" value="P:purine nucleobase biosynthetic process"/>
    <property type="evidence" value="ECO:0007669"/>
    <property type="project" value="UniProtKB-UniRule"/>
</dbReference>
<dbReference type="GeneID" id="73803965"/>
<dbReference type="Pfam" id="PF00156">
    <property type="entry name" value="Pribosyltran"/>
    <property type="match status" value="1"/>
</dbReference>
<reference evidence="13" key="1">
    <citation type="submission" date="2007-10" db="EMBL/GenBank/DDBJ databases">
        <authorList>
            <person name="Fulton L."/>
            <person name="Clifton S."/>
            <person name="Fulton B."/>
            <person name="Xu J."/>
            <person name="Minx P."/>
            <person name="Pepin K.H."/>
            <person name="Johnson M."/>
            <person name="Thiruvilangam P."/>
            <person name="Bhonagiri V."/>
            <person name="Nash W.E."/>
            <person name="Mardis E.R."/>
            <person name="Wilson R.K."/>
        </authorList>
    </citation>
    <scope>NUCLEOTIDE SEQUENCE [LARGE SCALE GENOMIC DNA]</scope>
    <source>
        <strain evidence="13">DSM 17216</strain>
    </source>
</reference>
<keyword evidence="5 7" id="KW-0658">Purine biosynthesis</keyword>
<dbReference type="InterPro" id="IPR005854">
    <property type="entry name" value="PurF"/>
</dbReference>
<dbReference type="InterPro" id="IPR035584">
    <property type="entry name" value="PurF_N"/>
</dbReference>
<feature type="binding site" evidence="7 11">
    <location>
        <position position="257"/>
    </location>
    <ligand>
        <name>[4Fe-4S] cluster</name>
        <dbReference type="ChEBI" id="CHEBI:49883"/>
    </ligand>
</feature>
<dbReference type="Proteomes" id="UP000005819">
    <property type="component" value="Unassembled WGS sequence"/>
</dbReference>
<dbReference type="CDD" id="cd00715">
    <property type="entry name" value="GPATase_N"/>
    <property type="match status" value="1"/>
</dbReference>
<evidence type="ECO:0000256" key="2">
    <source>
        <dbReference type="ARBA" id="ARBA00010138"/>
    </source>
</evidence>
<keyword evidence="4 7" id="KW-0808">Transferase</keyword>
<evidence type="ECO:0000256" key="6">
    <source>
        <dbReference type="ARBA" id="ARBA00022962"/>
    </source>
</evidence>
<dbReference type="RefSeq" id="WP_004329851.1">
    <property type="nucleotide sequence ID" value="NZ_DS499580.1"/>
</dbReference>
<dbReference type="NCBIfam" id="TIGR01134">
    <property type="entry name" value="purF"/>
    <property type="match status" value="1"/>
</dbReference>
<evidence type="ECO:0000256" key="1">
    <source>
        <dbReference type="ARBA" id="ARBA00005209"/>
    </source>
</evidence>
<evidence type="ECO:0000256" key="4">
    <source>
        <dbReference type="ARBA" id="ARBA00022679"/>
    </source>
</evidence>
<feature type="binding site" evidence="7 11">
    <location>
        <position position="403"/>
    </location>
    <ligand>
        <name>[4Fe-4S] cluster</name>
        <dbReference type="ChEBI" id="CHEBI:49883"/>
    </ligand>
</feature>
<dbReference type="GO" id="GO:0006189">
    <property type="term" value="P:'de novo' IMP biosynthetic process"/>
    <property type="evidence" value="ECO:0007669"/>
    <property type="project" value="UniProtKB-UniRule"/>
</dbReference>
<dbReference type="PROSITE" id="PS51278">
    <property type="entry name" value="GATASE_TYPE_2"/>
    <property type="match status" value="1"/>
</dbReference>
<comment type="cofactor">
    <cofactor evidence="7 10">
        <name>Mg(2+)</name>
        <dbReference type="ChEBI" id="CHEBI:18420"/>
    </cofactor>
    <text evidence="7 10">Binds 1 Mg(2+) ion per subunit.</text>
</comment>
<evidence type="ECO:0000313" key="14">
    <source>
        <dbReference type="Proteomes" id="UP000005819"/>
    </source>
</evidence>
<comment type="pathway">
    <text evidence="1 7 8">Purine metabolism; IMP biosynthesis via de novo pathway; N(1)-(5-phospho-D-ribosyl)glycinamide from 5-phospho-alpha-D-ribose 1-diphosphate: step 1/2.</text>
</comment>
<feature type="domain" description="Glutamine amidotransferase type-2" evidence="12">
    <location>
        <begin position="19"/>
        <end position="241"/>
    </location>
</feature>
<feature type="binding site" evidence="7 11">
    <location>
        <position position="455"/>
    </location>
    <ligand>
        <name>[4Fe-4S] cluster</name>
        <dbReference type="ChEBI" id="CHEBI:49883"/>
    </ligand>
</feature>
<feature type="binding site" evidence="7 10">
    <location>
        <position position="304"/>
    </location>
    <ligand>
        <name>Mg(2+)</name>
        <dbReference type="ChEBI" id="CHEBI:18420"/>
    </ligand>
</feature>
<dbReference type="GO" id="GO:0000287">
    <property type="term" value="F:magnesium ion binding"/>
    <property type="evidence" value="ECO:0007669"/>
    <property type="project" value="UniProtKB-UniRule"/>
</dbReference>
<protein>
    <recommendedName>
        <fullName evidence="7">Amidophosphoribosyltransferase</fullName>
        <shortName evidence="7">ATase</shortName>
        <ecNumber evidence="7">2.4.2.14</ecNumber>
    </recommendedName>
    <alternativeName>
        <fullName evidence="7">Glutamine phosphoribosylpyrophosphate amidotransferase</fullName>
        <shortName evidence="7">GPATase</shortName>
    </alternativeName>
</protein>
<accession>B0MVD9</accession>
<dbReference type="Gene3D" id="3.40.50.2020">
    <property type="match status" value="1"/>
</dbReference>
<keyword evidence="7 11" id="KW-0408">Iron</keyword>
<dbReference type="EMBL" id="ABFK02000017">
    <property type="protein sequence ID" value="EDS03977.1"/>
    <property type="molecule type" value="Genomic_DNA"/>
</dbReference>
<keyword evidence="7 10" id="KW-0460">Magnesium</keyword>
<dbReference type="InterPro" id="IPR000836">
    <property type="entry name" value="PRTase_dom"/>
</dbReference>
<evidence type="ECO:0000256" key="3">
    <source>
        <dbReference type="ARBA" id="ARBA00022676"/>
    </source>
</evidence>
<keyword evidence="7 10" id="KW-0479">Metal-binding</keyword>
<evidence type="ECO:0000259" key="12">
    <source>
        <dbReference type="PROSITE" id="PS51278"/>
    </source>
</evidence>
<dbReference type="GO" id="GO:0004044">
    <property type="term" value="F:amidophosphoribosyltransferase activity"/>
    <property type="evidence" value="ECO:0007669"/>
    <property type="project" value="UniProtKB-UniRule"/>
</dbReference>
<dbReference type="CDD" id="cd06223">
    <property type="entry name" value="PRTases_typeI"/>
    <property type="match status" value="1"/>
</dbReference>
<evidence type="ECO:0000313" key="13">
    <source>
        <dbReference type="EMBL" id="EDS03977.1"/>
    </source>
</evidence>
<evidence type="ECO:0000256" key="7">
    <source>
        <dbReference type="HAMAP-Rule" id="MF_01931"/>
    </source>
</evidence>
<dbReference type="PANTHER" id="PTHR11907">
    <property type="entry name" value="AMIDOPHOSPHORIBOSYLTRANSFERASE"/>
    <property type="match status" value="1"/>
</dbReference>
<comment type="caution">
    <text evidence="13">The sequence shown here is derived from an EMBL/GenBank/DDBJ whole genome shotgun (WGS) entry which is preliminary data.</text>
</comment>
<dbReference type="InterPro" id="IPR029057">
    <property type="entry name" value="PRTase-like"/>
</dbReference>
<keyword evidence="14" id="KW-1185">Reference proteome</keyword>
<dbReference type="AlphaFoldDB" id="B0MVD9"/>
<feature type="binding site" evidence="7 10">
    <location>
        <position position="366"/>
    </location>
    <ligand>
        <name>Mg(2+)</name>
        <dbReference type="ChEBI" id="CHEBI:18420"/>
    </ligand>
</feature>
<comment type="function">
    <text evidence="7">Catalyzes the formation of phosphoribosylamine from phosphoribosylpyrophosphate (PRPP) and glutamine.</text>
</comment>
<sequence length="477" mass="52530">MHKESIMQPICDRELHEECGVFGVVGVPDAANLTYYGLHSLQHRGQEGCGIVSVSKEGAMRRVRGEGLVTEVFNEAKLANLAGDMAIGHVRYSTAGGGGTENIQPFLFHHNTGDFALAHNGNIVNADLLRNYLENKGSLFQSTSDSEVFAHLIKKEVRNHNRPRIYSIIEALNMLEGAFAFLVMTANRIYACRDKHGLRPLSIGKLGDGYVVSSETCAFEVVGAEFVRDVEPGEIVTIDRHGIRSSDYSMFKRHMMCAMEYIYFARPDSDIEGRNVHAFRKESGRLLYKEAPADADIVVGVPDSSLSAAMGYAEASGLPYEMGLIKNKYIGRTFIQPSQSMREKGVRMKLSSVSGIVSGQRVVLIDDSIVRGTTSRRIVRLLREAGATEVHVRIASPPFKNPCFYGVDTSTYEELLCARMSVPEACEYIGADSLAYLSPDALLKAGNRCELCMACFTGNYPTSLYGTIEEANKKEKC</sequence>
<keyword evidence="3 7" id="KW-0328">Glycosyltransferase</keyword>
<organism evidence="13 14">
    <name type="scientific">Alistipes putredinis DSM 17216</name>
    <dbReference type="NCBI Taxonomy" id="445970"/>
    <lineage>
        <taxon>Bacteria</taxon>
        <taxon>Pseudomonadati</taxon>
        <taxon>Bacteroidota</taxon>
        <taxon>Bacteroidia</taxon>
        <taxon>Bacteroidales</taxon>
        <taxon>Rikenellaceae</taxon>
        <taxon>Alistipes</taxon>
    </lineage>
</organism>
<dbReference type="PIRSF" id="PIRSF000485">
    <property type="entry name" value="Amd_phspho_trans"/>
    <property type="match status" value="1"/>
</dbReference>
<feature type="binding site" evidence="7 11">
    <location>
        <position position="452"/>
    </location>
    <ligand>
        <name>[4Fe-4S] cluster</name>
        <dbReference type="ChEBI" id="CHEBI:49883"/>
    </ligand>
</feature>
<dbReference type="EC" id="2.4.2.14" evidence="7"/>
<evidence type="ECO:0000256" key="9">
    <source>
        <dbReference type="PIRSR" id="PIRSR000485-1"/>
    </source>
</evidence>
<feature type="active site" description="Nucleophile" evidence="7 9">
    <location>
        <position position="19"/>
    </location>
</feature>
<comment type="similarity">
    <text evidence="2 7 8">In the C-terminal section; belongs to the purine/pyrimidine phosphoribosyltransferase family.</text>
</comment>
<dbReference type="SUPFAM" id="SSF53271">
    <property type="entry name" value="PRTase-like"/>
    <property type="match status" value="1"/>
</dbReference>
<evidence type="ECO:0000256" key="8">
    <source>
        <dbReference type="PIRNR" id="PIRNR000485"/>
    </source>
</evidence>
<dbReference type="UniPathway" id="UPA00074">
    <property type="reaction ID" value="UER00124"/>
</dbReference>
<keyword evidence="7" id="KW-0004">4Fe-4S</keyword>
<keyword evidence="6 7" id="KW-0315">Glutamine amidotransferase</keyword>
<dbReference type="MEROPS" id="C44.001"/>
<dbReference type="Gene3D" id="3.60.20.10">
    <property type="entry name" value="Glutamine Phosphoribosylpyrophosphate, subunit 1, domain 1"/>
    <property type="match status" value="1"/>
</dbReference>
<evidence type="ECO:0000256" key="5">
    <source>
        <dbReference type="ARBA" id="ARBA00022755"/>
    </source>
</evidence>
<dbReference type="HAMAP" id="MF_01931">
    <property type="entry name" value="PurF"/>
    <property type="match status" value="1"/>
</dbReference>
<dbReference type="GO" id="GO:0051539">
    <property type="term" value="F:4 iron, 4 sulfur cluster binding"/>
    <property type="evidence" value="ECO:0007669"/>
    <property type="project" value="UniProtKB-KW"/>
</dbReference>
<comment type="cofactor">
    <cofactor evidence="7 11">
        <name>[4Fe-4S] cluster</name>
        <dbReference type="ChEBI" id="CHEBI:49883"/>
    </cofactor>
    <text evidence="7 11">Binds 1 [4Fe-4S] cluster per subunit.</text>
</comment>
<dbReference type="eggNOG" id="COG0034">
    <property type="taxonomic scope" value="Bacteria"/>
</dbReference>
<reference evidence="13" key="2">
    <citation type="submission" date="2013-09" db="EMBL/GenBank/DDBJ databases">
        <title>Draft genome sequence of Alistipes putredinis (DSM 17216).</title>
        <authorList>
            <person name="Sudarsanam P."/>
            <person name="Ley R."/>
            <person name="Guruge J."/>
            <person name="Turnbaugh P.J."/>
            <person name="Mahowald M."/>
            <person name="Liep D."/>
            <person name="Gordon J."/>
        </authorList>
    </citation>
    <scope>NUCLEOTIDE SEQUENCE</scope>
    <source>
        <strain evidence="13">DSM 17216</strain>
    </source>
</reference>
<dbReference type="SUPFAM" id="SSF56235">
    <property type="entry name" value="N-terminal nucleophile aminohydrolases (Ntn hydrolases)"/>
    <property type="match status" value="1"/>
</dbReference>
<name>B0MVD9_9BACT</name>
<dbReference type="HOGENOM" id="CLU_022389_3_1_10"/>
<proteinExistence type="inferred from homology"/>
<evidence type="ECO:0000256" key="10">
    <source>
        <dbReference type="PIRSR" id="PIRSR000485-2"/>
    </source>
</evidence>